<dbReference type="OrthoDB" id="5428259at2759"/>
<evidence type="ECO:0000313" key="2">
    <source>
        <dbReference type="EMBL" id="PQK12051.1"/>
    </source>
</evidence>
<feature type="compositionally biased region" description="Basic and acidic residues" evidence="1">
    <location>
        <begin position="190"/>
        <end position="200"/>
    </location>
</feature>
<sequence length="565" mass="62912">MDGYNGIGTHKNIPLICTVCPVSPRFSDVSHLLTHIASKGHLHHETQTKLRAHQDLVAAVTLQQYEQWYQVNGIESLLVERLKAKQVKEAMKGRLYRANATSKPANAAPRTKKRSRRATNGSNEYMTQNFAEAIPIYPGLFSEENGPELPDELLQSNDMSLKGQIWPGMGKMDLANEDMKRTRNQRKPKSAIDKMRRTSEGIEPTQVVLTSDFQVERVKGVYDSSSPIPGQEETTPPPPKRPARARKKREPLSNLSANIPIGHPNHANVNLFARTTAQLRTQTQAPEYIYTNSLPPRQSARPQNIFHNGQSPLHVYNDRAIPLSLQQNSKSLHYDHRALPATNPISQPTSTFGTGRMATLKDTFSYSQDSPSGLPDFKHYNFSSNFPPRPETPNSLNLGAFGGASRYAMAMNSHFSAYDRTQGQENHPITPKQEDYFSLVGQTSLLNSSPSFLTVSESNPLLSHERPFFKSYIQSPSSKSHEQINSFSGFKAINYGPEITESTENVDAQDISADDIKVESQLCDIVRPSLHIDNDESGFDTDGTWSADTMFDGMRADLGREGSAV</sequence>
<reference evidence="2 3" key="1">
    <citation type="submission" date="2016-07" db="EMBL/GenBank/DDBJ databases">
        <title>Comparative genomics of the entomopathogenic fungus Beauveria bassiana.</title>
        <authorList>
            <person name="Valero Jimenez C.A."/>
            <person name="Zwaan B.J."/>
            <person name="Van Kan J.A."/>
            <person name="Takken W."/>
            <person name="Debets A.J."/>
            <person name="Schoustra S.E."/>
            <person name="Koenraadt C.J."/>
        </authorList>
    </citation>
    <scope>NUCLEOTIDE SEQUENCE [LARGE SCALE GENOMIC DNA]</scope>
    <source>
        <strain evidence="2 3">ARSEF 8028</strain>
    </source>
</reference>
<organism evidence="2 3">
    <name type="scientific">Beauveria bassiana</name>
    <name type="common">White muscardine disease fungus</name>
    <name type="synonym">Tritirachium shiotae</name>
    <dbReference type="NCBI Taxonomy" id="176275"/>
    <lineage>
        <taxon>Eukaryota</taxon>
        <taxon>Fungi</taxon>
        <taxon>Dikarya</taxon>
        <taxon>Ascomycota</taxon>
        <taxon>Pezizomycotina</taxon>
        <taxon>Sordariomycetes</taxon>
        <taxon>Hypocreomycetidae</taxon>
        <taxon>Hypocreales</taxon>
        <taxon>Cordycipitaceae</taxon>
        <taxon>Beauveria</taxon>
    </lineage>
</organism>
<accession>A0A2S7Y797</accession>
<feature type="region of interest" description="Disordered" evidence="1">
    <location>
        <begin position="179"/>
        <end position="200"/>
    </location>
</feature>
<comment type="caution">
    <text evidence="2">The sequence shown here is derived from an EMBL/GenBank/DDBJ whole genome shotgun (WGS) entry which is preliminary data.</text>
</comment>
<gene>
    <name evidence="2" type="ORF">BB8028_0003g06700</name>
</gene>
<dbReference type="EMBL" id="JRHA01000003">
    <property type="protein sequence ID" value="PQK12051.1"/>
    <property type="molecule type" value="Genomic_DNA"/>
</dbReference>
<evidence type="ECO:0000313" key="3">
    <source>
        <dbReference type="Proteomes" id="UP000237441"/>
    </source>
</evidence>
<feature type="region of interest" description="Disordered" evidence="1">
    <location>
        <begin position="222"/>
        <end position="250"/>
    </location>
</feature>
<evidence type="ECO:0000256" key="1">
    <source>
        <dbReference type="SAM" id="MobiDB-lite"/>
    </source>
</evidence>
<proteinExistence type="predicted"/>
<feature type="region of interest" description="Disordered" evidence="1">
    <location>
        <begin position="100"/>
        <end position="124"/>
    </location>
</feature>
<dbReference type="Proteomes" id="UP000237441">
    <property type="component" value="Unassembled WGS sequence"/>
</dbReference>
<protein>
    <submittedName>
        <fullName evidence="2">Uncharacterized protein</fullName>
    </submittedName>
</protein>
<name>A0A2S7Y797_BEABA</name>
<dbReference type="AlphaFoldDB" id="A0A2S7Y797"/>